<sequence>MSLDLKALLAHKAINKWRLFWLISIPMSITMVVTMMGTDMSTAPGVSSMIGFSVRLAVPFIYFVVAASSMQILFPGSFTKWWLRNRKYIGMCFAVAMSWQGLFIFIMSYFFRDYYFENVYLFRDELEGSIGYIFLPAMVVTSFHFGRKHLSSKQWKLLHKSGIYFLWAYPFSTYWWSLCNGLSCYGNPVPHDYVYYWGGFLAFALRIAAWGKQRTQAINRNASESSTPLAFKALGGAIIAFGLFVSAYGLYWQERVTGFLTAPKWSADLELWLPFWPYEPFLSLFIIGLGTMLVTMAVPKVKGLRTIET</sequence>
<evidence type="ECO:0000313" key="2">
    <source>
        <dbReference type="EMBL" id="SVB24936.1"/>
    </source>
</evidence>
<protein>
    <submittedName>
        <fullName evidence="2">Uncharacterized protein</fullName>
    </submittedName>
</protein>
<proteinExistence type="predicted"/>
<feature type="transmembrane region" description="Helical" evidence="1">
    <location>
        <begin position="229"/>
        <end position="251"/>
    </location>
</feature>
<dbReference type="AlphaFoldDB" id="A0A382CFR4"/>
<dbReference type="EMBL" id="UINC01034306">
    <property type="protein sequence ID" value="SVB24936.1"/>
    <property type="molecule type" value="Genomic_DNA"/>
</dbReference>
<feature type="transmembrane region" description="Helical" evidence="1">
    <location>
        <begin position="57"/>
        <end position="76"/>
    </location>
</feature>
<feature type="transmembrane region" description="Helical" evidence="1">
    <location>
        <begin position="88"/>
        <end position="110"/>
    </location>
</feature>
<evidence type="ECO:0000256" key="1">
    <source>
        <dbReference type="SAM" id="Phobius"/>
    </source>
</evidence>
<accession>A0A382CFR4</accession>
<feature type="transmembrane region" description="Helical" evidence="1">
    <location>
        <begin position="281"/>
        <end position="298"/>
    </location>
</feature>
<reference evidence="2" key="1">
    <citation type="submission" date="2018-05" db="EMBL/GenBank/DDBJ databases">
        <authorList>
            <person name="Lanie J.A."/>
            <person name="Ng W.-L."/>
            <person name="Kazmierczak K.M."/>
            <person name="Andrzejewski T.M."/>
            <person name="Davidsen T.M."/>
            <person name="Wayne K.J."/>
            <person name="Tettelin H."/>
            <person name="Glass J.I."/>
            <person name="Rusch D."/>
            <person name="Podicherti R."/>
            <person name="Tsui H.-C.T."/>
            <person name="Winkler M.E."/>
        </authorList>
    </citation>
    <scope>NUCLEOTIDE SEQUENCE</scope>
</reference>
<feature type="transmembrane region" description="Helical" evidence="1">
    <location>
        <begin position="158"/>
        <end position="178"/>
    </location>
</feature>
<keyword evidence="1" id="KW-0812">Transmembrane</keyword>
<keyword evidence="1" id="KW-0472">Membrane</keyword>
<gene>
    <name evidence="2" type="ORF">METZ01_LOCUS177790</name>
</gene>
<feature type="transmembrane region" description="Helical" evidence="1">
    <location>
        <begin position="20"/>
        <end position="37"/>
    </location>
</feature>
<feature type="transmembrane region" description="Helical" evidence="1">
    <location>
        <begin position="193"/>
        <end position="209"/>
    </location>
</feature>
<name>A0A382CFR4_9ZZZZ</name>
<organism evidence="2">
    <name type="scientific">marine metagenome</name>
    <dbReference type="NCBI Taxonomy" id="408172"/>
    <lineage>
        <taxon>unclassified sequences</taxon>
        <taxon>metagenomes</taxon>
        <taxon>ecological metagenomes</taxon>
    </lineage>
</organism>
<feature type="transmembrane region" description="Helical" evidence="1">
    <location>
        <begin position="130"/>
        <end position="146"/>
    </location>
</feature>
<keyword evidence="1" id="KW-1133">Transmembrane helix</keyword>